<sequence>MYGVLKPKKMFGKEVVGTERSTFIINKEGMLVKEFRKVNLKGHVKEVLDFLIEVNNKLVLDKK</sequence>
<dbReference type="Proteomes" id="UP000198636">
    <property type="component" value="Unassembled WGS sequence"/>
</dbReference>
<dbReference type="InterPro" id="IPR036249">
    <property type="entry name" value="Thioredoxin-like_sf"/>
</dbReference>
<reference evidence="1 2" key="1">
    <citation type="submission" date="2016-10" db="EMBL/GenBank/DDBJ databases">
        <authorList>
            <person name="de Groot N.N."/>
        </authorList>
    </citation>
    <scope>NUCLEOTIDE SEQUENCE [LARGE SCALE GENOMIC DNA]</scope>
    <source>
        <strain evidence="1 2">DSM 18978</strain>
    </source>
</reference>
<organism evidence="1 2">
    <name type="scientific">Alkaliphilus peptidifermentans DSM 18978</name>
    <dbReference type="NCBI Taxonomy" id="1120976"/>
    <lineage>
        <taxon>Bacteria</taxon>
        <taxon>Bacillati</taxon>
        <taxon>Bacillota</taxon>
        <taxon>Clostridia</taxon>
        <taxon>Peptostreptococcales</taxon>
        <taxon>Natronincolaceae</taxon>
        <taxon>Alkaliphilus</taxon>
    </lineage>
</organism>
<keyword evidence="2" id="KW-1185">Reference proteome</keyword>
<dbReference type="AlphaFoldDB" id="A0A1G5CNP5"/>
<evidence type="ECO:0000313" key="1">
    <source>
        <dbReference type="EMBL" id="SCY03974.1"/>
    </source>
</evidence>
<name>A0A1G5CNP5_9FIRM</name>
<proteinExistence type="predicted"/>
<dbReference type="EMBL" id="FMUS01000003">
    <property type="protein sequence ID" value="SCY03974.1"/>
    <property type="molecule type" value="Genomic_DNA"/>
</dbReference>
<dbReference type="Gene3D" id="3.40.30.10">
    <property type="entry name" value="Glutaredoxin"/>
    <property type="match status" value="1"/>
</dbReference>
<evidence type="ECO:0000313" key="2">
    <source>
        <dbReference type="Proteomes" id="UP000198636"/>
    </source>
</evidence>
<dbReference type="STRING" id="1120976.SAMN03080606_00718"/>
<gene>
    <name evidence="1" type="ORF">SAMN03080606_00718</name>
</gene>
<accession>A0A1G5CNP5</accession>
<protein>
    <submittedName>
        <fullName evidence="1">Peroxiredoxin Q/BCP</fullName>
    </submittedName>
</protein>
<dbReference type="SUPFAM" id="SSF52833">
    <property type="entry name" value="Thioredoxin-like"/>
    <property type="match status" value="1"/>
</dbReference>